<evidence type="ECO:0008006" key="5">
    <source>
        <dbReference type="Google" id="ProtNLM"/>
    </source>
</evidence>
<reference evidence="3" key="1">
    <citation type="journal article" date="2023" name="Mol. Phylogenet. Evol.">
        <title>Genome-scale phylogeny and comparative genomics of the fungal order Sordariales.</title>
        <authorList>
            <person name="Hensen N."/>
            <person name="Bonometti L."/>
            <person name="Westerberg I."/>
            <person name="Brannstrom I.O."/>
            <person name="Guillou S."/>
            <person name="Cros-Aarteil S."/>
            <person name="Calhoun S."/>
            <person name="Haridas S."/>
            <person name="Kuo A."/>
            <person name="Mondo S."/>
            <person name="Pangilinan J."/>
            <person name="Riley R."/>
            <person name="LaButti K."/>
            <person name="Andreopoulos B."/>
            <person name="Lipzen A."/>
            <person name="Chen C."/>
            <person name="Yan M."/>
            <person name="Daum C."/>
            <person name="Ng V."/>
            <person name="Clum A."/>
            <person name="Steindorff A."/>
            <person name="Ohm R.A."/>
            <person name="Martin F."/>
            <person name="Silar P."/>
            <person name="Natvig D.O."/>
            <person name="Lalanne C."/>
            <person name="Gautier V."/>
            <person name="Ament-Velasquez S.L."/>
            <person name="Kruys A."/>
            <person name="Hutchinson M.I."/>
            <person name="Powell A.J."/>
            <person name="Barry K."/>
            <person name="Miller A.N."/>
            <person name="Grigoriev I.V."/>
            <person name="Debuchy R."/>
            <person name="Gladieux P."/>
            <person name="Hiltunen Thoren M."/>
            <person name="Johannesson H."/>
        </authorList>
    </citation>
    <scope>NUCLEOTIDE SEQUENCE</scope>
    <source>
        <strain evidence="3">CBS 314.62</strain>
    </source>
</reference>
<gene>
    <name evidence="3" type="ORF">B0T22DRAFT_274121</name>
</gene>
<feature type="region of interest" description="Disordered" evidence="1">
    <location>
        <begin position="1"/>
        <end position="77"/>
    </location>
</feature>
<keyword evidence="2" id="KW-1133">Transmembrane helix</keyword>
<evidence type="ECO:0000256" key="1">
    <source>
        <dbReference type="SAM" id="MobiDB-lite"/>
    </source>
</evidence>
<dbReference type="AlphaFoldDB" id="A0AAE0X3W5"/>
<feature type="compositionally biased region" description="Basic and acidic residues" evidence="1">
    <location>
        <begin position="318"/>
        <end position="336"/>
    </location>
</feature>
<dbReference type="Proteomes" id="UP001270362">
    <property type="component" value="Unassembled WGS sequence"/>
</dbReference>
<evidence type="ECO:0000313" key="4">
    <source>
        <dbReference type="Proteomes" id="UP001270362"/>
    </source>
</evidence>
<protein>
    <recommendedName>
        <fullName evidence="5">Adhesin domain-containing protein</fullName>
    </recommendedName>
</protein>
<keyword evidence="2" id="KW-0472">Membrane</keyword>
<dbReference type="EMBL" id="JAULSO010000004">
    <property type="protein sequence ID" value="KAK3684304.1"/>
    <property type="molecule type" value="Genomic_DNA"/>
</dbReference>
<evidence type="ECO:0000313" key="3">
    <source>
        <dbReference type="EMBL" id="KAK3684304.1"/>
    </source>
</evidence>
<evidence type="ECO:0000256" key="2">
    <source>
        <dbReference type="SAM" id="Phobius"/>
    </source>
</evidence>
<feature type="region of interest" description="Disordered" evidence="1">
    <location>
        <begin position="318"/>
        <end position="352"/>
    </location>
</feature>
<keyword evidence="4" id="KW-1185">Reference proteome</keyword>
<feature type="compositionally biased region" description="Low complexity" evidence="1">
    <location>
        <begin position="176"/>
        <end position="198"/>
    </location>
</feature>
<proteinExistence type="predicted"/>
<feature type="transmembrane region" description="Helical" evidence="2">
    <location>
        <begin position="295"/>
        <end position="317"/>
    </location>
</feature>
<feature type="region of interest" description="Disordered" evidence="1">
    <location>
        <begin position="99"/>
        <end position="226"/>
    </location>
</feature>
<keyword evidence="2" id="KW-0812">Transmembrane</keyword>
<comment type="caution">
    <text evidence="3">The sequence shown here is derived from an EMBL/GenBank/DDBJ whole genome shotgun (WGS) entry which is preliminary data.</text>
</comment>
<reference evidence="3" key="2">
    <citation type="submission" date="2023-06" db="EMBL/GenBank/DDBJ databases">
        <authorList>
            <consortium name="Lawrence Berkeley National Laboratory"/>
            <person name="Haridas S."/>
            <person name="Hensen N."/>
            <person name="Bonometti L."/>
            <person name="Westerberg I."/>
            <person name="Brannstrom I.O."/>
            <person name="Guillou S."/>
            <person name="Cros-Aarteil S."/>
            <person name="Calhoun S."/>
            <person name="Kuo A."/>
            <person name="Mondo S."/>
            <person name="Pangilinan J."/>
            <person name="Riley R."/>
            <person name="Labutti K."/>
            <person name="Andreopoulos B."/>
            <person name="Lipzen A."/>
            <person name="Chen C."/>
            <person name="Yanf M."/>
            <person name="Daum C."/>
            <person name="Ng V."/>
            <person name="Clum A."/>
            <person name="Steindorff A."/>
            <person name="Ohm R."/>
            <person name="Martin F."/>
            <person name="Silar P."/>
            <person name="Natvig D."/>
            <person name="Lalanne C."/>
            <person name="Gautier V."/>
            <person name="Ament-Velasquez S.L."/>
            <person name="Kruys A."/>
            <person name="Hutchinson M.I."/>
            <person name="Powell A.J."/>
            <person name="Barry K."/>
            <person name="Miller A.N."/>
            <person name="Grigoriev I.V."/>
            <person name="Debuchy R."/>
            <person name="Gladieux P."/>
            <person name="Thoren M.H."/>
            <person name="Johannesson H."/>
        </authorList>
    </citation>
    <scope>NUCLEOTIDE SEQUENCE</scope>
    <source>
        <strain evidence="3">CBS 314.62</strain>
    </source>
</reference>
<name>A0AAE0X3W5_9PEZI</name>
<sequence>MPYSDNLYSMVDDDDSDLEHIDHDLNQLGLPAQGSAQQQQQQQQQHHHHHPRRHNYGPDDQDQGLADPHLYSPTDGYFTAPADGAAAFHVPRVPNVWVQDPSLEPGTTADSKAREADQERLANIDRSNSTPDGYAVDHRAAAASRTRPHTGYASTYSTPRPSQDSVGHTRAAYHQPSSAYTPLTTTSYTSYTPRRPTYNDNSSIATADAPPAYTPSPTSPLTRLSSASDYSRNYSTFQSTNIASNMGRQEESLGLLANEPQSMGAPNDDLEDASPLWRERVKRRLPHSILRHCKVALVALLLLLVTVGFITSLLSGVRDERESDNGKTDPLKDTEPPKAPGPPTEPRMEYPDLDNGFQWRAEQLCPDVQIARRTETFDVSYAAGKNLKLVQTTSHDNGDHFSDYVHVQGHVLFRRTGPATPGPSVVLDVVVSDDRVNVHTAWDAEEQALLVTVPRGVSWSAAGVSRACVSITATVWVPEDAVLDRVVVEAVHLAIGLLDNLSLHVDDTTKLSTVVGPITAAATGADAHDDNIIQIGAPASFQFYSRLIEASTTSAAIRGSWPLYDYLGLHSTSGTIKVAIDPKPSDKTYPKPATLSVKSLSGDVELRAPVDEATSSARTVETLIPPRDYRVDVHTTSGNIKAALAFSSTAALRSTSGGVRAQLLPVLDASLAGLGKKSAWLETATTSGNVHLKVLEPLWADATSQTFVHPASSPLFRCLYSEHRGVSADINLHYPASWEGDISLAATSGSLRVIGEGVKVIRSGHDWPGYNNRMLARKGEEGKGGNLRGKSTSGDIEIFVGGGE</sequence>
<feature type="compositionally biased region" description="Basic and acidic residues" evidence="1">
    <location>
        <begin position="111"/>
        <end position="123"/>
    </location>
</feature>
<accession>A0AAE0X3W5</accession>
<feature type="compositionally biased region" description="Polar residues" evidence="1">
    <location>
        <begin position="152"/>
        <end position="166"/>
    </location>
</feature>
<feature type="compositionally biased region" description="Basic residues" evidence="1">
    <location>
        <begin position="45"/>
        <end position="55"/>
    </location>
</feature>
<organism evidence="3 4">
    <name type="scientific">Podospora appendiculata</name>
    <dbReference type="NCBI Taxonomy" id="314037"/>
    <lineage>
        <taxon>Eukaryota</taxon>
        <taxon>Fungi</taxon>
        <taxon>Dikarya</taxon>
        <taxon>Ascomycota</taxon>
        <taxon>Pezizomycotina</taxon>
        <taxon>Sordariomycetes</taxon>
        <taxon>Sordariomycetidae</taxon>
        <taxon>Sordariales</taxon>
        <taxon>Podosporaceae</taxon>
        <taxon>Podospora</taxon>
    </lineage>
</organism>